<dbReference type="InterPro" id="IPR008984">
    <property type="entry name" value="SMAD_FHA_dom_sf"/>
</dbReference>
<dbReference type="SMART" id="SM00240">
    <property type="entry name" value="FHA"/>
    <property type="match status" value="1"/>
</dbReference>
<dbReference type="GO" id="GO:0000978">
    <property type="term" value="F:RNA polymerase II cis-regulatory region sequence-specific DNA binding"/>
    <property type="evidence" value="ECO:0007669"/>
    <property type="project" value="TreeGrafter"/>
</dbReference>
<dbReference type="PROSITE" id="PS00657">
    <property type="entry name" value="FORK_HEAD_1"/>
    <property type="match status" value="1"/>
</dbReference>
<feature type="DNA-binding region" description="Fork-head" evidence="6">
    <location>
        <begin position="248"/>
        <end position="343"/>
    </location>
</feature>
<organism evidence="10 11">
    <name type="scientific">Choanephora cucurbitarum</name>
    <dbReference type="NCBI Taxonomy" id="101091"/>
    <lineage>
        <taxon>Eukaryota</taxon>
        <taxon>Fungi</taxon>
        <taxon>Fungi incertae sedis</taxon>
        <taxon>Mucoromycota</taxon>
        <taxon>Mucoromycotina</taxon>
        <taxon>Mucoromycetes</taxon>
        <taxon>Mucorales</taxon>
        <taxon>Mucorineae</taxon>
        <taxon>Choanephoraceae</taxon>
        <taxon>Choanephoroideae</taxon>
        <taxon>Choanephora</taxon>
    </lineage>
</organism>
<evidence type="ECO:0000259" key="8">
    <source>
        <dbReference type="PROSITE" id="PS50006"/>
    </source>
</evidence>
<dbReference type="InterPro" id="IPR036388">
    <property type="entry name" value="WH-like_DNA-bd_sf"/>
</dbReference>
<dbReference type="PROSITE" id="PS50006">
    <property type="entry name" value="FHA_DOMAIN"/>
    <property type="match status" value="1"/>
</dbReference>
<keyword evidence="2" id="KW-0805">Transcription regulation</keyword>
<evidence type="ECO:0000259" key="9">
    <source>
        <dbReference type="PROSITE" id="PS50039"/>
    </source>
</evidence>
<dbReference type="Gene3D" id="1.10.10.10">
    <property type="entry name" value="Winged helix-like DNA-binding domain superfamily/Winged helix DNA-binding domain"/>
    <property type="match status" value="1"/>
</dbReference>
<feature type="non-terminal residue" evidence="10">
    <location>
        <position position="398"/>
    </location>
</feature>
<evidence type="ECO:0000256" key="3">
    <source>
        <dbReference type="ARBA" id="ARBA00023125"/>
    </source>
</evidence>
<dbReference type="CDD" id="cd20024">
    <property type="entry name" value="FH_FOXJ2-like"/>
    <property type="match status" value="1"/>
</dbReference>
<dbReference type="PANTHER" id="PTHR45881">
    <property type="entry name" value="CHECKPOINT SUPPRESSOR 1-LIKE, ISOFORM A-RELATED"/>
    <property type="match status" value="1"/>
</dbReference>
<dbReference type="InterPro" id="IPR001766">
    <property type="entry name" value="Fork_head_dom"/>
</dbReference>
<evidence type="ECO:0000256" key="6">
    <source>
        <dbReference type="PROSITE-ProRule" id="PRU00089"/>
    </source>
</evidence>
<dbReference type="Pfam" id="PF00250">
    <property type="entry name" value="Forkhead"/>
    <property type="match status" value="1"/>
</dbReference>
<dbReference type="GO" id="GO:0005634">
    <property type="term" value="C:nucleus"/>
    <property type="evidence" value="ECO:0007669"/>
    <property type="project" value="UniProtKB-SubCell"/>
</dbReference>
<accession>A0A1C7MWF8</accession>
<evidence type="ECO:0000313" key="11">
    <source>
        <dbReference type="Proteomes" id="UP000093000"/>
    </source>
</evidence>
<dbReference type="Pfam" id="PF00498">
    <property type="entry name" value="FHA"/>
    <property type="match status" value="1"/>
</dbReference>
<feature type="domain" description="Fork-head" evidence="9">
    <location>
        <begin position="248"/>
        <end position="343"/>
    </location>
</feature>
<sequence length="398" mass="45203">MLVAKHHPQNEMTASCFSCIEDQLNDRKRVESQSLKACPSVLFTSMASTEQTVTDSSKETVQAYAKLEGEDFCYYIRTLQVTLGRRVKKPDSVDIPLGNIKSVSRQHARLFYNFTTQRFEMMVFGKNGAFVNEQFIEKGVTVPLENKTKIQIGEVSFVFLLPRMELTATTGGTDALSNEGFGYISAPQQLEKNCKLKKPLHLTSPIGSSTEQEAEQKKYTIDRNEINTDEWVESSPEDPSIYESKDIKPPYSYASLIAQAISSSRNKRMTLNGIYTFITTNYPYYQMASNGWQNSIRHNLSLNKAFVKVPRKDSEPGKGAFWTIDESAEGQFIKTTIPKKSKRSGTYSHKANKRRRVENGEEVLDEDEDDEGDEDIDEDDNDEMEEIEDIDCEDIDDI</sequence>
<keyword evidence="4" id="KW-0804">Transcription</keyword>
<evidence type="ECO:0000313" key="10">
    <source>
        <dbReference type="EMBL" id="OBZ81142.1"/>
    </source>
</evidence>
<protein>
    <submittedName>
        <fullName evidence="10">Fork-head transcriptional regulator 2</fullName>
    </submittedName>
</protein>
<name>A0A1C7MWF8_9FUNG</name>
<reference evidence="10 11" key="1">
    <citation type="submission" date="2016-03" db="EMBL/GenBank/DDBJ databases">
        <title>Choanephora cucurbitarum.</title>
        <authorList>
            <person name="Min B."/>
            <person name="Park H."/>
            <person name="Park J.-H."/>
            <person name="Shin H.-D."/>
            <person name="Choi I.-G."/>
        </authorList>
    </citation>
    <scope>NUCLEOTIDE SEQUENCE [LARGE SCALE GENOMIC DNA]</scope>
    <source>
        <strain evidence="10 11">KUS-F28377</strain>
    </source>
</reference>
<dbReference type="FunCoup" id="A0A1C7MWF8">
    <property type="interactions" value="200"/>
</dbReference>
<dbReference type="SMART" id="SM00339">
    <property type="entry name" value="FH"/>
    <property type="match status" value="1"/>
</dbReference>
<keyword evidence="5 6" id="KW-0539">Nucleus</keyword>
<gene>
    <name evidence="10" type="primary">FKH2_1</name>
    <name evidence="10" type="ORF">A0J61_10809</name>
</gene>
<evidence type="ECO:0000256" key="7">
    <source>
        <dbReference type="SAM" id="MobiDB-lite"/>
    </source>
</evidence>
<evidence type="ECO:0000256" key="2">
    <source>
        <dbReference type="ARBA" id="ARBA00023015"/>
    </source>
</evidence>
<evidence type="ECO:0000256" key="4">
    <source>
        <dbReference type="ARBA" id="ARBA00023163"/>
    </source>
</evidence>
<keyword evidence="3 6" id="KW-0238">DNA-binding</keyword>
<proteinExistence type="predicted"/>
<dbReference type="Proteomes" id="UP000093000">
    <property type="component" value="Unassembled WGS sequence"/>
</dbReference>
<dbReference type="STRING" id="101091.A0A1C7MWF8"/>
<dbReference type="InterPro" id="IPR018122">
    <property type="entry name" value="TF_fork_head_CS_1"/>
</dbReference>
<dbReference type="GO" id="GO:0000981">
    <property type="term" value="F:DNA-binding transcription factor activity, RNA polymerase II-specific"/>
    <property type="evidence" value="ECO:0007669"/>
    <property type="project" value="TreeGrafter"/>
</dbReference>
<dbReference type="EMBL" id="LUGH01001410">
    <property type="protein sequence ID" value="OBZ81142.1"/>
    <property type="molecule type" value="Genomic_DNA"/>
</dbReference>
<dbReference type="InParanoid" id="A0A1C7MWF8"/>
<dbReference type="PROSITE" id="PS00658">
    <property type="entry name" value="FORK_HEAD_2"/>
    <property type="match status" value="1"/>
</dbReference>
<evidence type="ECO:0000256" key="5">
    <source>
        <dbReference type="ARBA" id="ARBA00023242"/>
    </source>
</evidence>
<dbReference type="PROSITE" id="PS50039">
    <property type="entry name" value="FORK_HEAD_3"/>
    <property type="match status" value="1"/>
</dbReference>
<dbReference type="FunFam" id="1.10.10.10:FF:000030">
    <property type="entry name" value="Forkhead box protein K2"/>
    <property type="match status" value="1"/>
</dbReference>
<dbReference type="InterPro" id="IPR000253">
    <property type="entry name" value="FHA_dom"/>
</dbReference>
<comment type="subcellular location">
    <subcellularLocation>
        <location evidence="1 6">Nucleus</location>
    </subcellularLocation>
</comment>
<dbReference type="PRINTS" id="PR00053">
    <property type="entry name" value="FORKHEAD"/>
</dbReference>
<comment type="caution">
    <text evidence="10">The sequence shown here is derived from an EMBL/GenBank/DDBJ whole genome shotgun (WGS) entry which is preliminary data.</text>
</comment>
<dbReference type="AlphaFoldDB" id="A0A1C7MWF8"/>
<dbReference type="SUPFAM" id="SSF46785">
    <property type="entry name" value="Winged helix' DNA-binding domain"/>
    <property type="match status" value="1"/>
</dbReference>
<dbReference type="OrthoDB" id="5954824at2759"/>
<evidence type="ECO:0000256" key="1">
    <source>
        <dbReference type="ARBA" id="ARBA00004123"/>
    </source>
</evidence>
<dbReference type="PANTHER" id="PTHR45881:SF1">
    <property type="entry name" value="FORK HEAD PROTEIN HOMOLOG 2"/>
    <property type="match status" value="1"/>
</dbReference>
<dbReference type="Gene3D" id="2.60.200.20">
    <property type="match status" value="1"/>
</dbReference>
<feature type="compositionally biased region" description="Acidic residues" evidence="7">
    <location>
        <begin position="360"/>
        <end position="398"/>
    </location>
</feature>
<feature type="domain" description="FHA" evidence="8">
    <location>
        <begin position="81"/>
        <end position="136"/>
    </location>
</feature>
<dbReference type="InterPro" id="IPR030456">
    <property type="entry name" value="TF_fork_head_CS_2"/>
</dbReference>
<dbReference type="InterPro" id="IPR036390">
    <property type="entry name" value="WH_DNA-bd_sf"/>
</dbReference>
<feature type="region of interest" description="Disordered" evidence="7">
    <location>
        <begin position="339"/>
        <end position="398"/>
    </location>
</feature>
<dbReference type="SUPFAM" id="SSF49879">
    <property type="entry name" value="SMAD/FHA domain"/>
    <property type="match status" value="1"/>
</dbReference>
<keyword evidence="11" id="KW-1185">Reference proteome</keyword>
<dbReference type="CDD" id="cd22701">
    <property type="entry name" value="FHA_FKH1-like"/>
    <property type="match status" value="1"/>
</dbReference>